<dbReference type="Proteomes" id="UP000095751">
    <property type="component" value="Unassembled WGS sequence"/>
</dbReference>
<dbReference type="Pfam" id="PF20710">
    <property type="entry name" value="DUF6824"/>
    <property type="match status" value="1"/>
</dbReference>
<sequence length="150" mass="17923">MNSVLDENPTLKSEITQKKKKRNRKPRKKIIPKHKKYVEPTDNDVLQGRGGRSNHHPGNNRYRDEVERRQDWYKKTEDKDEKTSISEALVLYVQSYGGNFLEKDDNGWYVIDDVVARRKTSQALREDKDPEKRKAKRQRFLEKRARLLQE</sequence>
<dbReference type="OrthoDB" id="47030at2759"/>
<protein>
    <recommendedName>
        <fullName evidence="2">DUF6824 domain-containing protein</fullName>
    </recommendedName>
</protein>
<evidence type="ECO:0000313" key="3">
    <source>
        <dbReference type="EMBL" id="OEU13500.1"/>
    </source>
</evidence>
<evidence type="ECO:0000259" key="2">
    <source>
        <dbReference type="Pfam" id="PF20710"/>
    </source>
</evidence>
<dbReference type="EMBL" id="KV784361">
    <property type="protein sequence ID" value="OEU13500.1"/>
    <property type="molecule type" value="Genomic_DNA"/>
</dbReference>
<accession>A0A1E7F5S7</accession>
<feature type="compositionally biased region" description="Polar residues" evidence="1">
    <location>
        <begin position="1"/>
        <end position="14"/>
    </location>
</feature>
<name>A0A1E7F5S7_9STRA</name>
<gene>
    <name evidence="3" type="ORF">FRACYDRAFT_188603</name>
</gene>
<feature type="compositionally biased region" description="Basic residues" evidence="1">
    <location>
        <begin position="18"/>
        <end position="36"/>
    </location>
</feature>
<evidence type="ECO:0000256" key="1">
    <source>
        <dbReference type="SAM" id="MobiDB-lite"/>
    </source>
</evidence>
<feature type="region of interest" description="Disordered" evidence="1">
    <location>
        <begin position="1"/>
        <end position="67"/>
    </location>
</feature>
<dbReference type="AlphaFoldDB" id="A0A1E7F5S7"/>
<dbReference type="InterPro" id="IPR049227">
    <property type="entry name" value="DUF6824"/>
</dbReference>
<feature type="domain" description="DUF6824" evidence="2">
    <location>
        <begin position="44"/>
        <end position="126"/>
    </location>
</feature>
<dbReference type="KEGG" id="fcy:FRACYDRAFT_188603"/>
<organism evidence="3 4">
    <name type="scientific">Fragilariopsis cylindrus CCMP1102</name>
    <dbReference type="NCBI Taxonomy" id="635003"/>
    <lineage>
        <taxon>Eukaryota</taxon>
        <taxon>Sar</taxon>
        <taxon>Stramenopiles</taxon>
        <taxon>Ochrophyta</taxon>
        <taxon>Bacillariophyta</taxon>
        <taxon>Bacillariophyceae</taxon>
        <taxon>Bacillariophycidae</taxon>
        <taxon>Bacillariales</taxon>
        <taxon>Bacillariaceae</taxon>
        <taxon>Fragilariopsis</taxon>
    </lineage>
</organism>
<proteinExistence type="predicted"/>
<feature type="region of interest" description="Disordered" evidence="1">
    <location>
        <begin position="119"/>
        <end position="138"/>
    </location>
</feature>
<dbReference type="InParanoid" id="A0A1E7F5S7"/>
<reference evidence="3 4" key="1">
    <citation type="submission" date="2016-09" db="EMBL/GenBank/DDBJ databases">
        <title>Extensive genetic diversity and differential bi-allelic expression allows diatom success in the polar Southern Ocean.</title>
        <authorList>
            <consortium name="DOE Joint Genome Institute"/>
            <person name="Mock T."/>
            <person name="Otillar R.P."/>
            <person name="Strauss J."/>
            <person name="Dupont C."/>
            <person name="Frickenhaus S."/>
            <person name="Maumus F."/>
            <person name="Mcmullan M."/>
            <person name="Sanges R."/>
            <person name="Schmutz J."/>
            <person name="Toseland A."/>
            <person name="Valas R."/>
            <person name="Veluchamy A."/>
            <person name="Ward B.J."/>
            <person name="Allen A."/>
            <person name="Barry K."/>
            <person name="Falciatore A."/>
            <person name="Ferrante M."/>
            <person name="Fortunato A.E."/>
            <person name="Gloeckner G."/>
            <person name="Gruber A."/>
            <person name="Hipkin R."/>
            <person name="Janech M."/>
            <person name="Kroth P."/>
            <person name="Leese F."/>
            <person name="Lindquist E."/>
            <person name="Lyon B.R."/>
            <person name="Martin J."/>
            <person name="Mayer C."/>
            <person name="Parker M."/>
            <person name="Quesneville H."/>
            <person name="Raymond J."/>
            <person name="Uhlig C."/>
            <person name="Valentin K.U."/>
            <person name="Worden A.Z."/>
            <person name="Armbrust E.V."/>
            <person name="Bowler C."/>
            <person name="Green B."/>
            <person name="Moulton V."/>
            <person name="Van Oosterhout C."/>
            <person name="Grigoriev I."/>
        </authorList>
    </citation>
    <scope>NUCLEOTIDE SEQUENCE [LARGE SCALE GENOMIC DNA]</scope>
    <source>
        <strain evidence="3 4">CCMP1102</strain>
    </source>
</reference>
<keyword evidence="4" id="KW-1185">Reference proteome</keyword>
<evidence type="ECO:0000313" key="4">
    <source>
        <dbReference type="Proteomes" id="UP000095751"/>
    </source>
</evidence>